<evidence type="ECO:0000313" key="2">
    <source>
        <dbReference type="EMBL" id="MFD2457512.1"/>
    </source>
</evidence>
<feature type="domain" description="HTH cro/C1-type" evidence="1">
    <location>
        <begin position="18"/>
        <end position="72"/>
    </location>
</feature>
<proteinExistence type="predicted"/>
<name>A0ABW5GAM4_9PSEU</name>
<dbReference type="Proteomes" id="UP001597419">
    <property type="component" value="Unassembled WGS sequence"/>
</dbReference>
<evidence type="ECO:0000259" key="1">
    <source>
        <dbReference type="PROSITE" id="PS50943"/>
    </source>
</evidence>
<dbReference type="Pfam" id="PF13560">
    <property type="entry name" value="HTH_31"/>
    <property type="match status" value="1"/>
</dbReference>
<dbReference type="RefSeq" id="WP_345388887.1">
    <property type="nucleotide sequence ID" value="NZ_BAABHG010000003.1"/>
</dbReference>
<comment type="caution">
    <text evidence="2">The sequence shown here is derived from an EMBL/GenBank/DDBJ whole genome shotgun (WGS) entry which is preliminary data.</text>
</comment>
<dbReference type="CDD" id="cd00093">
    <property type="entry name" value="HTH_XRE"/>
    <property type="match status" value="1"/>
</dbReference>
<evidence type="ECO:0000313" key="3">
    <source>
        <dbReference type="Proteomes" id="UP001597419"/>
    </source>
</evidence>
<gene>
    <name evidence="2" type="ORF">ACFSYJ_02830</name>
</gene>
<keyword evidence="3" id="KW-1185">Reference proteome</keyword>
<dbReference type="EMBL" id="JBHUKU010000002">
    <property type="protein sequence ID" value="MFD2457512.1"/>
    <property type="molecule type" value="Genomic_DNA"/>
</dbReference>
<dbReference type="InterPro" id="IPR010982">
    <property type="entry name" value="Lambda_DNA-bd_dom_sf"/>
</dbReference>
<dbReference type="SUPFAM" id="SSF47413">
    <property type="entry name" value="lambda repressor-like DNA-binding domains"/>
    <property type="match status" value="1"/>
</dbReference>
<organism evidence="2 3">
    <name type="scientific">Amycolatopsis samaneae</name>
    <dbReference type="NCBI Taxonomy" id="664691"/>
    <lineage>
        <taxon>Bacteria</taxon>
        <taxon>Bacillati</taxon>
        <taxon>Actinomycetota</taxon>
        <taxon>Actinomycetes</taxon>
        <taxon>Pseudonocardiales</taxon>
        <taxon>Pseudonocardiaceae</taxon>
        <taxon>Amycolatopsis</taxon>
    </lineage>
</organism>
<protein>
    <submittedName>
        <fullName evidence="2">Helix-turn-helix domain-containing protein</fullName>
    </submittedName>
</protein>
<dbReference type="InterPro" id="IPR001387">
    <property type="entry name" value="Cro/C1-type_HTH"/>
</dbReference>
<dbReference type="InterPro" id="IPR043917">
    <property type="entry name" value="DUF5753"/>
</dbReference>
<dbReference type="PROSITE" id="PS50943">
    <property type="entry name" value="HTH_CROC1"/>
    <property type="match status" value="1"/>
</dbReference>
<accession>A0ABW5GAM4</accession>
<dbReference type="Pfam" id="PF19054">
    <property type="entry name" value="DUF5753"/>
    <property type="match status" value="1"/>
</dbReference>
<reference evidence="3" key="1">
    <citation type="journal article" date="2019" name="Int. J. Syst. Evol. Microbiol.">
        <title>The Global Catalogue of Microorganisms (GCM) 10K type strain sequencing project: providing services to taxonomists for standard genome sequencing and annotation.</title>
        <authorList>
            <consortium name="The Broad Institute Genomics Platform"/>
            <consortium name="The Broad Institute Genome Sequencing Center for Infectious Disease"/>
            <person name="Wu L."/>
            <person name="Ma J."/>
        </authorList>
    </citation>
    <scope>NUCLEOTIDE SEQUENCE [LARGE SCALE GENOMIC DNA]</scope>
    <source>
        <strain evidence="3">CGMCC 4.7643</strain>
    </source>
</reference>
<dbReference type="SMART" id="SM00530">
    <property type="entry name" value="HTH_XRE"/>
    <property type="match status" value="1"/>
</dbReference>
<dbReference type="Gene3D" id="1.10.260.40">
    <property type="entry name" value="lambda repressor-like DNA-binding domains"/>
    <property type="match status" value="1"/>
</dbReference>
<sequence length="285" mass="31202">MFEPESAAAGQLSLAEALRTLRRASGLSGERLSDRTGISQSKISKIETGKLVPSIMDVERIVHALGVDRGYADELLTLARLGTVEYESGRVKSKLGWGKVQDRLAAIERSATEIRFVLPTMITGLLQTAEYASVAVNAPVGSPKSETVQREIVARKLARQRILYDTGKRFDFLFTEAALRWRLLPAPGMAIQLDKVVSLAALSSVSVRVIPLSMTMADTPLEVFVAYDDRLVRIETSTSGLALRDPGDIAFYRAQFDYFSSKALGGEEAREFIRGIAEDFRGEAG</sequence>